<organism evidence="2 3">
    <name type="scientific">Maribacter vaceletii</name>
    <dbReference type="NCBI Taxonomy" id="1206816"/>
    <lineage>
        <taxon>Bacteria</taxon>
        <taxon>Pseudomonadati</taxon>
        <taxon>Bacteroidota</taxon>
        <taxon>Flavobacteriia</taxon>
        <taxon>Flavobacteriales</taxon>
        <taxon>Flavobacteriaceae</taxon>
        <taxon>Maribacter</taxon>
    </lineage>
</organism>
<keyword evidence="1" id="KW-0732">Signal</keyword>
<dbReference type="EMBL" id="RBIQ01000014">
    <property type="protein sequence ID" value="RKR06496.1"/>
    <property type="molecule type" value="Genomic_DNA"/>
</dbReference>
<evidence type="ECO:0008006" key="4">
    <source>
        <dbReference type="Google" id="ProtNLM"/>
    </source>
</evidence>
<gene>
    <name evidence="2" type="ORF">CLV91_3351</name>
</gene>
<dbReference type="InterPro" id="IPR011047">
    <property type="entry name" value="Quinoprotein_ADH-like_sf"/>
</dbReference>
<dbReference type="InterPro" id="IPR015943">
    <property type="entry name" value="WD40/YVTN_repeat-like_dom_sf"/>
</dbReference>
<evidence type="ECO:0000313" key="2">
    <source>
        <dbReference type="EMBL" id="RKR06496.1"/>
    </source>
</evidence>
<dbReference type="SUPFAM" id="SSF50998">
    <property type="entry name" value="Quinoprotein alcohol dehydrogenase-like"/>
    <property type="match status" value="1"/>
</dbReference>
<reference evidence="2 3" key="1">
    <citation type="submission" date="2018-10" db="EMBL/GenBank/DDBJ databases">
        <title>Genomic Encyclopedia of Archaeal and Bacterial Type Strains, Phase II (KMG-II): from individual species to whole genera.</title>
        <authorList>
            <person name="Goeker M."/>
        </authorList>
    </citation>
    <scope>NUCLEOTIDE SEQUENCE [LARGE SCALE GENOMIC DNA]</scope>
    <source>
        <strain evidence="2 3">DSM 25230</strain>
    </source>
</reference>
<proteinExistence type="predicted"/>
<dbReference type="RefSeq" id="WP_121069332.1">
    <property type="nucleotide sequence ID" value="NZ_RBIQ01000014.1"/>
</dbReference>
<feature type="signal peptide" evidence="1">
    <location>
        <begin position="1"/>
        <end position="20"/>
    </location>
</feature>
<comment type="caution">
    <text evidence="2">The sequence shown here is derived from an EMBL/GenBank/DDBJ whole genome shotgun (WGS) entry which is preliminary data.</text>
</comment>
<dbReference type="AlphaFoldDB" id="A0A495DUY7"/>
<dbReference type="Proteomes" id="UP000269412">
    <property type="component" value="Unassembled WGS sequence"/>
</dbReference>
<feature type="chain" id="PRO_5019812300" description="Pyrroloquinoline-quinone binding quinoprotein" evidence="1">
    <location>
        <begin position="21"/>
        <end position="408"/>
    </location>
</feature>
<name>A0A495DUY7_9FLAO</name>
<protein>
    <recommendedName>
        <fullName evidence="4">Pyrroloquinoline-quinone binding quinoprotein</fullName>
    </recommendedName>
</protein>
<sequence length="408" mass="47035">MKKIIALSCLLISISFQNCSDITNLDEEEQEQNDKDVKQELEDTSNLPFKVKWSINRTEQQIQHAFRSFLHVSDNGLYYYNPVGENGFLRLNKETGASIWAIQDETSFPPYALKKVENYLWVLALDINDPTLLKINPENGSVLFSRKSGVYPSIESNNSWFGLRKKSTALFNMELETGNDIAVCDEFKLHIIRNFLAKDNQLVLMDTNRRLLSINPNTCSIFWEIPEWDEANYGHLNYFSFAVDLGSKILSTGASYFIIRSPITGEAEFKYPLDAANNLKISHMLHDKNKNVLFFHDNITGKVFAFNWLTKTIIWESEIQNREVGQLFLVSNRLFLYSKNNNLYEINTEKGNTISEKEIKVLLPFEVATVSYAVNKLEDSYGEEYFRISGDEIYYTTEKSTVVSARLE</sequence>
<accession>A0A495DUY7</accession>
<evidence type="ECO:0000256" key="1">
    <source>
        <dbReference type="SAM" id="SignalP"/>
    </source>
</evidence>
<dbReference type="OrthoDB" id="725093at2"/>
<keyword evidence="3" id="KW-1185">Reference proteome</keyword>
<evidence type="ECO:0000313" key="3">
    <source>
        <dbReference type="Proteomes" id="UP000269412"/>
    </source>
</evidence>
<dbReference type="Gene3D" id="2.130.10.10">
    <property type="entry name" value="YVTN repeat-like/Quinoprotein amine dehydrogenase"/>
    <property type="match status" value="2"/>
</dbReference>